<accession>A0ABY6GAJ0</accession>
<organism evidence="1 2">
    <name type="scientific">Comamonas endophytica</name>
    <dbReference type="NCBI Taxonomy" id="2949090"/>
    <lineage>
        <taxon>Bacteria</taxon>
        <taxon>Pseudomonadati</taxon>
        <taxon>Pseudomonadota</taxon>
        <taxon>Betaproteobacteria</taxon>
        <taxon>Burkholderiales</taxon>
        <taxon>Comamonadaceae</taxon>
        <taxon>Comamonas</taxon>
    </lineage>
</organism>
<dbReference type="RefSeq" id="WP_231042576.1">
    <property type="nucleotide sequence ID" value="NZ_CP106881.1"/>
</dbReference>
<proteinExistence type="predicted"/>
<reference evidence="1" key="1">
    <citation type="submission" date="2022-09" db="EMBL/GenBank/DDBJ databases">
        <title>The complete genome of Acidovorax sp. 5MLIR.</title>
        <authorList>
            <person name="Liu L."/>
            <person name="Yue J."/>
            <person name="Yang F."/>
            <person name="Yuan J."/>
            <person name="Li L."/>
        </authorList>
    </citation>
    <scope>NUCLEOTIDE SEQUENCE</scope>
    <source>
        <strain evidence="1">5MLIR</strain>
    </source>
</reference>
<evidence type="ECO:0008006" key="3">
    <source>
        <dbReference type="Google" id="ProtNLM"/>
    </source>
</evidence>
<dbReference type="Proteomes" id="UP001162800">
    <property type="component" value="Chromosome"/>
</dbReference>
<dbReference type="EMBL" id="CP106881">
    <property type="protein sequence ID" value="UYG51878.1"/>
    <property type="molecule type" value="Genomic_DNA"/>
</dbReference>
<name>A0ABY6GAJ0_9BURK</name>
<protein>
    <recommendedName>
        <fullName evidence="3">Lipoprotein</fullName>
    </recommendedName>
</protein>
<keyword evidence="2" id="KW-1185">Reference proteome</keyword>
<gene>
    <name evidence="1" type="ORF">M9799_01080</name>
</gene>
<evidence type="ECO:0000313" key="1">
    <source>
        <dbReference type="EMBL" id="UYG51878.1"/>
    </source>
</evidence>
<sequence>MTHATLLHVRRWPAIATLCCALAACGNQPPAADWALNADSAAERATQAYLRGDARVQALEWSKARSEVERTARPQLIARLALMRCAAEQASLDWKECGDYAAVAVDAEAAEQAYAAYLQTRPLSVQDIALLPAAQQPVARALGEPGAALAAVKAVKEPLSRLVAASVVLRAQGPSDGLLAEAVDTASSQGWRRPLLAWLLLHIGQARKAGDERQVQALERRVQVLQGAGSTGAAVQGPAR</sequence>
<evidence type="ECO:0000313" key="2">
    <source>
        <dbReference type="Proteomes" id="UP001162800"/>
    </source>
</evidence>